<dbReference type="InParanoid" id="A0A7M7RBB7"/>
<accession>A0A7M7RBB7</accession>
<feature type="compositionally biased region" description="Polar residues" evidence="3">
    <location>
        <begin position="497"/>
        <end position="506"/>
    </location>
</feature>
<evidence type="ECO:0000256" key="1">
    <source>
        <dbReference type="ARBA" id="ARBA00022741"/>
    </source>
</evidence>
<dbReference type="InterPro" id="IPR003593">
    <property type="entry name" value="AAA+_ATPase"/>
</dbReference>
<dbReference type="InterPro" id="IPR027417">
    <property type="entry name" value="P-loop_NTPase"/>
</dbReference>
<feature type="region of interest" description="Disordered" evidence="3">
    <location>
        <begin position="1094"/>
        <end position="1113"/>
    </location>
</feature>
<feature type="compositionally biased region" description="Polar residues" evidence="3">
    <location>
        <begin position="738"/>
        <end position="761"/>
    </location>
</feature>
<feature type="region of interest" description="Disordered" evidence="3">
    <location>
        <begin position="1044"/>
        <end position="1086"/>
    </location>
</feature>
<feature type="compositionally biased region" description="Polar residues" evidence="3">
    <location>
        <begin position="963"/>
        <end position="980"/>
    </location>
</feature>
<organism evidence="5 6">
    <name type="scientific">Strongylocentrotus purpuratus</name>
    <name type="common">Purple sea urchin</name>
    <dbReference type="NCBI Taxonomy" id="7668"/>
    <lineage>
        <taxon>Eukaryota</taxon>
        <taxon>Metazoa</taxon>
        <taxon>Echinodermata</taxon>
        <taxon>Eleutherozoa</taxon>
        <taxon>Echinozoa</taxon>
        <taxon>Echinoidea</taxon>
        <taxon>Euechinoidea</taxon>
        <taxon>Echinacea</taxon>
        <taxon>Camarodonta</taxon>
        <taxon>Echinidea</taxon>
        <taxon>Strongylocentrotidae</taxon>
        <taxon>Strongylocentrotus</taxon>
    </lineage>
</organism>
<feature type="region of interest" description="Disordered" evidence="3">
    <location>
        <begin position="1321"/>
        <end position="1411"/>
    </location>
</feature>
<feature type="region of interest" description="Disordered" evidence="3">
    <location>
        <begin position="399"/>
        <end position="530"/>
    </location>
</feature>
<sequence length="1909" mass="208676">MDFADCLSAFEDFLRTKETFRCSSEEMDSFLQTLSITEETRDLVKKAIMENPPPTLKVHKQTVSLSNCYIDSIKQMQDVLQKDRTGKLGHIMQEIQKSLGLPQRNMFWEITTILEFSGEDRVSVRICEQKQRVCEAKVKMHQYFLLEGLQDVVACLSEIGNSSLEDVWKSCKSSSAPLAMQKVGMNQSKFEKTLESFPEAFQVEDGKVFLKDNPQITYSLILCHMQSAQHKLKDHLYNKGALLKNELFHLTPQLLSRAEILAMGEGMETFSFALQSLRDDFLLIPPHMLVVAQGTSQVQDNPFVSAVSKIKDFIRGENAGNGTLMSQLLRVVNKTLGPCEQAAVGNTSQKLRETIAAYPGHFIIGHGTVFVVSDDAVLLDVMNIKMQNLPITKIDQEISSSECSSDQYTESFEDSANSYPLDQETGSSQTDNDVCSSVQYTEQSECSANSDPPNRDEGSHCTDNDVCSSIQNTEHPEGSTNSGYLDHDTGSLHTENEAQSSIQNTELPEELANSDTPYRDTGSSHTDNDVCSTVQNTKCLEDSVHSDTSDQDTRSLCTDDDVCSSVQNTEHDEDLSNSVTPDQDTGSTCIDDDDVCSSIQNTGDPEDLANSDPLDQGTGSSHTDNDVCSSVQNTEHSEDFTNSDPSIQGTASPDGVCSSVQKTEHDEDLSSSVTPDQDTGSTCNDDDGRCSSVQNTEHGEDFAISDPSHHNTASPHADDNASTGSSIQKSEHDEDLANSVTPDQDTGSPSTDDGVCSSVQNTEHDEDLSNSVTPDQDTGSTCIDDDDVCSSIQITGDPEDLANSDPLDQGTGSSHTDNDVCSSVQNTEHSEDFTNSDPSIQGTASPDGVCSSVQKTEHDEDLSSSDPSHHNTASPHADDNACTGSSIQNSEHDEDLANSVTPDQDTRSPCTDDDVCSSLQNNEHDEDLSNYDTADQDTDSPSTDDDVCSSVQNTEHDEDFANSDPSRQDTASPNALSSVHNIEHPEVLANYDTPGHDTDSLCTADDTCTSVQKSEHSEDFPNSDPSHHDTVSADADVCSSIQDTEHDEDFPNSDAPADTTSPNTDNDVHACSSDQTPSLGQDEVESLGSEIISDSESLHSGTSSEAGNLDPDTVLSESTDQEIVTILQDLNYFGKLIKEFLSKATYPILSVSLSDGWLIASLWDGPTFATCLTPSSCDQQQILGPSERIALDFLTSKSILKVVFDWKHCFEISDALGIQMVKVFDLMVAERLIRPGSKFSQALPESLNFFGIDPCHTVEVCIGTIQAPVYGEVYSKEAILKLKETARWTMKQVPYLYQKMLRLMKPYQITKVSKLYDDEVEDQPFPSSQNEEPSCSAITSSITSSVTSSASPNASKNSAPVVSSSEMGSQVHVPVTSSTKVKATSEMPVSFQRVSSTSGDLDEPDSKGLAQSSDDLFYTEENLQSDLLSGPEVDSNFLIRDDRSRTTSGSSRSRTTSPSSRSRTTSRRSKKMQTTKKQEESSRQVTEGSGSTPSPMAYEDGTSEQLSCMVNAKVLHYDDAGKPILITCANELANEAINPCQISHELSKEFGEIVMHDQEKFLEAFGICIKYNLKKLSETDKSLALDQLTEVVMDLGRKPSARYYQPGHPGQLKIKTIGENKLTKQDLKDILEGHCSPVSSDHRSTIKETLHRVGIMCNRQNEPIGLTTLTKHAVLGCATPLFDLMNQGQSILFVGSPGVGKSTILREAARVINDVVMRRVVIVDTCNEIAGDGDVPHPAVGGARRVQLPDRDSQPNMIREIVRNHSPHTLVIDEVVTEADAAAVHATRERGIQVISAAPGQTLQDVILNPKLRHLFGGIQNMAMSHPGQGITGHTIMQRTQPAAFDILVEMYDRYRWIVHTDFTRSIDLCLQKVQVGVQERRVFLKEVSKDSQGIPQVLVRDLFVMYPL</sequence>
<dbReference type="SUPFAM" id="SSF52540">
    <property type="entry name" value="P-loop containing nucleoside triphosphate hydrolases"/>
    <property type="match status" value="1"/>
</dbReference>
<proteinExistence type="predicted"/>
<feature type="compositionally biased region" description="Polar residues" evidence="3">
    <location>
        <begin position="576"/>
        <end position="588"/>
    </location>
</feature>
<feature type="compositionally biased region" description="Polar residues" evidence="3">
    <location>
        <begin position="769"/>
        <end position="781"/>
    </location>
</feature>
<feature type="compositionally biased region" description="Polar residues" evidence="3">
    <location>
        <begin position="1483"/>
        <end position="1494"/>
    </location>
</feature>
<feature type="region of interest" description="Disordered" evidence="3">
    <location>
        <begin position="567"/>
        <end position="998"/>
    </location>
</feature>
<feature type="region of interest" description="Disordered" evidence="3">
    <location>
        <begin position="1012"/>
        <end position="1032"/>
    </location>
</feature>
<evidence type="ECO:0000256" key="2">
    <source>
        <dbReference type="ARBA" id="ARBA00022840"/>
    </source>
</evidence>
<dbReference type="PANTHER" id="PTHR20953:SF3">
    <property type="entry name" value="P-LOOP CONTAINING NUCLEOSIDE TRIPHOSPHATE HYDROLASES SUPERFAMILY PROTEIN"/>
    <property type="match status" value="1"/>
</dbReference>
<dbReference type="InterPro" id="IPR045735">
    <property type="entry name" value="Spore_III_AA_AAA+_ATPase"/>
</dbReference>
<dbReference type="PANTHER" id="PTHR20953">
    <property type="entry name" value="KINASE-RELATED"/>
    <property type="match status" value="1"/>
</dbReference>
<dbReference type="RefSeq" id="XP_011670172.2">
    <property type="nucleotide sequence ID" value="XM_011671870.2"/>
</dbReference>
<keyword evidence="2" id="KW-0067">ATP-binding</keyword>
<evidence type="ECO:0000256" key="3">
    <source>
        <dbReference type="SAM" id="MobiDB-lite"/>
    </source>
</evidence>
<feature type="compositionally biased region" description="Polar residues" evidence="3">
    <location>
        <begin position="710"/>
        <end position="728"/>
    </location>
</feature>
<feature type="region of interest" description="Disordered" evidence="3">
    <location>
        <begin position="1427"/>
        <end position="1502"/>
    </location>
</feature>
<dbReference type="KEGG" id="spu:579939"/>
<evidence type="ECO:0000259" key="4">
    <source>
        <dbReference type="SMART" id="SM00382"/>
    </source>
</evidence>
<feature type="compositionally biased region" description="Polar residues" evidence="3">
    <location>
        <begin position="670"/>
        <end position="683"/>
    </location>
</feature>
<protein>
    <recommendedName>
        <fullName evidence="4">AAA+ ATPase domain-containing protein</fullName>
    </recommendedName>
</protein>
<feature type="compositionally biased region" description="Basic and acidic residues" evidence="3">
    <location>
        <begin position="1013"/>
        <end position="1031"/>
    </location>
</feature>
<feature type="compositionally biased region" description="Polar residues" evidence="3">
    <location>
        <begin position="617"/>
        <end position="651"/>
    </location>
</feature>
<keyword evidence="1" id="KW-0547">Nucleotide-binding</keyword>
<dbReference type="EnsemblMetazoa" id="XM_011671870">
    <property type="protein sequence ID" value="XP_011670172"/>
    <property type="gene ID" value="LOC579939"/>
</dbReference>
<keyword evidence="6" id="KW-1185">Reference proteome</keyword>
<name>A0A7M7RBB7_STRPU</name>
<feature type="domain" description="AAA+ ATPase" evidence="4">
    <location>
        <begin position="1687"/>
        <end position="1813"/>
    </location>
</feature>
<dbReference type="OrthoDB" id="26838at2759"/>
<feature type="compositionally biased region" description="Polar residues" evidence="3">
    <location>
        <begin position="465"/>
        <end position="483"/>
    </location>
</feature>
<dbReference type="Gene3D" id="3.40.50.300">
    <property type="entry name" value="P-loop containing nucleotide triphosphate hydrolases"/>
    <property type="match status" value="1"/>
</dbReference>
<feature type="compositionally biased region" description="Polar residues" evidence="3">
    <location>
        <begin position="810"/>
        <end position="844"/>
    </location>
</feature>
<feature type="compositionally biased region" description="Polar residues" evidence="3">
    <location>
        <begin position="864"/>
        <end position="874"/>
    </location>
</feature>
<feature type="compositionally biased region" description="Basic and acidic residues" evidence="3">
    <location>
        <begin position="453"/>
        <end position="463"/>
    </location>
</feature>
<feature type="compositionally biased region" description="Polar residues" evidence="3">
    <location>
        <begin position="898"/>
        <end position="909"/>
    </location>
</feature>
<feature type="compositionally biased region" description="Low complexity" evidence="3">
    <location>
        <begin position="1334"/>
        <end position="1360"/>
    </location>
</feature>
<feature type="compositionally biased region" description="Polar residues" evidence="3">
    <location>
        <begin position="1094"/>
        <end position="1106"/>
    </location>
</feature>
<feature type="compositionally biased region" description="Basic and acidic residues" evidence="3">
    <location>
        <begin position="485"/>
        <end position="496"/>
    </location>
</feature>
<dbReference type="CDD" id="cd00009">
    <property type="entry name" value="AAA"/>
    <property type="match status" value="1"/>
</dbReference>
<feature type="compositionally biased region" description="Acidic residues" evidence="3">
    <location>
        <begin position="924"/>
        <end position="947"/>
    </location>
</feature>
<reference evidence="6" key="1">
    <citation type="submission" date="2015-02" db="EMBL/GenBank/DDBJ databases">
        <title>Genome sequencing for Strongylocentrotus purpuratus.</title>
        <authorList>
            <person name="Murali S."/>
            <person name="Liu Y."/>
            <person name="Vee V."/>
            <person name="English A."/>
            <person name="Wang M."/>
            <person name="Skinner E."/>
            <person name="Han Y."/>
            <person name="Muzny D.M."/>
            <person name="Worley K.C."/>
            <person name="Gibbs R.A."/>
        </authorList>
    </citation>
    <scope>NUCLEOTIDE SEQUENCE</scope>
</reference>
<evidence type="ECO:0000313" key="5">
    <source>
        <dbReference type="EnsemblMetazoa" id="XP_785121"/>
    </source>
</evidence>
<dbReference type="EnsemblMetazoa" id="XM_780028">
    <property type="protein sequence ID" value="XP_785121"/>
    <property type="gene ID" value="LOC579939"/>
</dbReference>
<dbReference type="RefSeq" id="XP_785121.3">
    <property type="nucleotide sequence ID" value="XM_780028.4"/>
</dbReference>
<dbReference type="Proteomes" id="UP000007110">
    <property type="component" value="Unassembled WGS sequence"/>
</dbReference>
<dbReference type="GeneID" id="579939"/>
<dbReference type="Pfam" id="PF19568">
    <property type="entry name" value="Spore_III_AA"/>
    <property type="match status" value="1"/>
</dbReference>
<dbReference type="SMART" id="SM00382">
    <property type="entry name" value="AAA"/>
    <property type="match status" value="1"/>
</dbReference>
<feature type="compositionally biased region" description="Basic residues" evidence="3">
    <location>
        <begin position="1464"/>
        <end position="1474"/>
    </location>
</feature>
<feature type="compositionally biased region" description="Polar residues" evidence="3">
    <location>
        <begin position="513"/>
        <end position="530"/>
    </location>
</feature>
<evidence type="ECO:0000313" key="6">
    <source>
        <dbReference type="Proteomes" id="UP000007110"/>
    </source>
</evidence>
<reference evidence="5" key="2">
    <citation type="submission" date="2021-01" db="UniProtKB">
        <authorList>
            <consortium name="EnsemblMetazoa"/>
        </authorList>
    </citation>
    <scope>IDENTIFICATION</scope>
</reference>
<dbReference type="GO" id="GO:0005524">
    <property type="term" value="F:ATP binding"/>
    <property type="evidence" value="ECO:0007669"/>
    <property type="project" value="UniProtKB-KW"/>
</dbReference>
<feature type="compositionally biased region" description="Polar residues" evidence="3">
    <location>
        <begin position="399"/>
        <end position="452"/>
    </location>
</feature>
<feature type="compositionally biased region" description="Low complexity" evidence="3">
    <location>
        <begin position="1446"/>
        <end position="1463"/>
    </location>
</feature>